<name>A6DSV1_9BACT</name>
<dbReference type="InterPro" id="IPR038352">
    <property type="entry name" value="Imelysin_sf"/>
</dbReference>
<dbReference type="OrthoDB" id="9764688at2"/>
<gene>
    <name evidence="3" type="ORF">LNTAR_24718</name>
</gene>
<feature type="region of interest" description="Disordered" evidence="1">
    <location>
        <begin position="347"/>
        <end position="373"/>
    </location>
</feature>
<feature type="signal peptide" evidence="2">
    <location>
        <begin position="1"/>
        <end position="21"/>
    </location>
</feature>
<evidence type="ECO:0000313" key="4">
    <source>
        <dbReference type="Proteomes" id="UP000004947"/>
    </source>
</evidence>
<dbReference type="Proteomes" id="UP000004947">
    <property type="component" value="Unassembled WGS sequence"/>
</dbReference>
<evidence type="ECO:0000313" key="3">
    <source>
        <dbReference type="EMBL" id="EDM25241.1"/>
    </source>
</evidence>
<feature type="chain" id="PRO_5002691432" evidence="2">
    <location>
        <begin position="22"/>
        <end position="373"/>
    </location>
</feature>
<proteinExistence type="predicted"/>
<evidence type="ECO:0000256" key="1">
    <source>
        <dbReference type="SAM" id="MobiDB-lite"/>
    </source>
</evidence>
<evidence type="ECO:0000256" key="2">
    <source>
        <dbReference type="SAM" id="SignalP"/>
    </source>
</evidence>
<keyword evidence="2" id="KW-0732">Signal</keyword>
<protein>
    <submittedName>
        <fullName evidence="3">Uncharacterized protein</fullName>
    </submittedName>
</protein>
<accession>A6DSV1</accession>
<dbReference type="AlphaFoldDB" id="A6DSV1"/>
<organism evidence="3 4">
    <name type="scientific">Lentisphaera araneosa HTCC2155</name>
    <dbReference type="NCBI Taxonomy" id="313628"/>
    <lineage>
        <taxon>Bacteria</taxon>
        <taxon>Pseudomonadati</taxon>
        <taxon>Lentisphaerota</taxon>
        <taxon>Lentisphaeria</taxon>
        <taxon>Lentisphaerales</taxon>
        <taxon>Lentisphaeraceae</taxon>
        <taxon>Lentisphaera</taxon>
    </lineage>
</organism>
<dbReference type="RefSeq" id="WP_007280910.1">
    <property type="nucleotide sequence ID" value="NZ_ABCK01000033.1"/>
</dbReference>
<comment type="caution">
    <text evidence="3">The sequence shown here is derived from an EMBL/GenBank/DDBJ whole genome shotgun (WGS) entry which is preliminary data.</text>
</comment>
<reference evidence="3 4" key="1">
    <citation type="journal article" date="2010" name="J. Bacteriol.">
        <title>Genome sequence of Lentisphaera araneosa HTCC2155T, the type species of the order Lentisphaerales in the phylum Lentisphaerae.</title>
        <authorList>
            <person name="Thrash J.C."/>
            <person name="Cho J.C."/>
            <person name="Vergin K.L."/>
            <person name="Morris R.M."/>
            <person name="Giovannoni S.J."/>
        </authorList>
    </citation>
    <scope>NUCLEOTIDE SEQUENCE [LARGE SCALE GENOMIC DNA]</scope>
    <source>
        <strain evidence="3 4">HTCC2155</strain>
    </source>
</reference>
<sequence>MSKIILSLISCCFLFSCANHDGPYTQKDIGEKENTFRRSYLTTASDLYQDLYFSHQAFSADLKLLLEQTNTDQIDKTLNSLQALRSTYNKTIPFRNIHGPLDYPYLETEKSLAELIFAESAKFNGDKTILNFIKGEEEVKAELLYEKHLAESTDDIYLGLPAIEYALNQQDLLLEKNKRLQTYLKTCDKALEVQIKALLDDWSPYIAANFHHLLKTRKQDQFLGWTYTSFLINQQDVLGKIKTKNQELSEPDLNERLNALMNLWEGQYILNDGRQYLRMGLKNLIQSPEIDNYFKTLEISKTKNDQDMQVTTMLALQNGILREISKSPYDKTVQSLPYIIPNPKLHTLSKSKKHSKDTPFGEAKTPYSNQVTF</sequence>
<dbReference type="Gene3D" id="1.20.1420.20">
    <property type="entry name" value="M75 peptidase, HXXE motif"/>
    <property type="match status" value="1"/>
</dbReference>
<dbReference type="EMBL" id="ABCK01000033">
    <property type="protein sequence ID" value="EDM25241.1"/>
    <property type="molecule type" value="Genomic_DNA"/>
</dbReference>
<keyword evidence="4" id="KW-1185">Reference proteome</keyword>
<dbReference type="STRING" id="313628.LNTAR_24718"/>
<dbReference type="PROSITE" id="PS51257">
    <property type="entry name" value="PROKAR_LIPOPROTEIN"/>
    <property type="match status" value="1"/>
</dbReference>